<feature type="transmembrane region" description="Helical" evidence="5">
    <location>
        <begin position="273"/>
        <end position="292"/>
    </location>
</feature>
<organism evidence="7 8">
    <name type="scientific">Candidatus Kuenenbacteria bacterium RIFCSPHIGHO2_02_FULL_39_13</name>
    <dbReference type="NCBI Taxonomy" id="1798561"/>
    <lineage>
        <taxon>Bacteria</taxon>
        <taxon>Candidatus Kueneniibacteriota</taxon>
    </lineage>
</organism>
<feature type="transmembrane region" description="Helical" evidence="5">
    <location>
        <begin position="135"/>
        <end position="155"/>
    </location>
</feature>
<evidence type="ECO:0000259" key="6">
    <source>
        <dbReference type="Pfam" id="PF01699"/>
    </source>
</evidence>
<dbReference type="GO" id="GO:0005262">
    <property type="term" value="F:calcium channel activity"/>
    <property type="evidence" value="ECO:0007669"/>
    <property type="project" value="TreeGrafter"/>
</dbReference>
<feature type="transmembrane region" description="Helical" evidence="5">
    <location>
        <begin position="200"/>
        <end position="219"/>
    </location>
</feature>
<dbReference type="InterPro" id="IPR004481">
    <property type="entry name" value="K/Na/Ca-exchanger"/>
</dbReference>
<comment type="caution">
    <text evidence="7">The sequence shown here is derived from an EMBL/GenBank/DDBJ whole genome shotgun (WGS) entry which is preliminary data.</text>
</comment>
<gene>
    <name evidence="7" type="ORF">A3B87_00230</name>
</gene>
<dbReference type="STRING" id="1798561.A3B87_00230"/>
<dbReference type="GO" id="GO:0006874">
    <property type="term" value="P:intracellular calcium ion homeostasis"/>
    <property type="evidence" value="ECO:0007669"/>
    <property type="project" value="TreeGrafter"/>
</dbReference>
<accession>A0A1F6FN45</accession>
<dbReference type="Pfam" id="PF01699">
    <property type="entry name" value="Na_Ca_ex"/>
    <property type="match status" value="2"/>
</dbReference>
<dbReference type="PANTHER" id="PTHR10846">
    <property type="entry name" value="SODIUM/POTASSIUM/CALCIUM EXCHANGER"/>
    <property type="match status" value="1"/>
</dbReference>
<feature type="transmembrane region" description="Helical" evidence="5">
    <location>
        <begin position="104"/>
        <end position="123"/>
    </location>
</feature>
<feature type="transmembrane region" description="Helical" evidence="5">
    <location>
        <begin position="68"/>
        <end position="92"/>
    </location>
</feature>
<feature type="transmembrane region" description="Helical" evidence="5">
    <location>
        <begin position="35"/>
        <end position="56"/>
    </location>
</feature>
<dbReference type="NCBIfam" id="TIGR00367">
    <property type="entry name" value="calcium/sodium antiporter"/>
    <property type="match status" value="1"/>
</dbReference>
<protein>
    <submittedName>
        <fullName evidence="7">Sodium:proton exchanger</fullName>
    </submittedName>
</protein>
<name>A0A1F6FN45_9BACT</name>
<dbReference type="InterPro" id="IPR004837">
    <property type="entry name" value="NaCa_Exmemb"/>
</dbReference>
<dbReference type="EMBL" id="MFMW01000017">
    <property type="protein sequence ID" value="OGG87283.1"/>
    <property type="molecule type" value="Genomic_DNA"/>
</dbReference>
<dbReference type="InterPro" id="IPR044880">
    <property type="entry name" value="NCX_ion-bd_dom_sf"/>
</dbReference>
<evidence type="ECO:0000256" key="1">
    <source>
        <dbReference type="ARBA" id="ARBA00004141"/>
    </source>
</evidence>
<feature type="domain" description="Sodium/calcium exchanger membrane region" evidence="6">
    <location>
        <begin position="176"/>
        <end position="317"/>
    </location>
</feature>
<evidence type="ECO:0000256" key="3">
    <source>
        <dbReference type="ARBA" id="ARBA00022989"/>
    </source>
</evidence>
<dbReference type="Gene3D" id="1.20.1420.30">
    <property type="entry name" value="NCX, central ion-binding region"/>
    <property type="match status" value="1"/>
</dbReference>
<evidence type="ECO:0000313" key="8">
    <source>
        <dbReference type="Proteomes" id="UP000179136"/>
    </source>
</evidence>
<feature type="transmembrane region" description="Helical" evidence="5">
    <location>
        <begin position="298"/>
        <end position="317"/>
    </location>
</feature>
<feature type="transmembrane region" description="Helical" evidence="5">
    <location>
        <begin position="239"/>
        <end position="261"/>
    </location>
</feature>
<keyword evidence="4 5" id="KW-0472">Membrane</keyword>
<evidence type="ECO:0000256" key="5">
    <source>
        <dbReference type="SAM" id="Phobius"/>
    </source>
</evidence>
<evidence type="ECO:0000256" key="2">
    <source>
        <dbReference type="ARBA" id="ARBA00022692"/>
    </source>
</evidence>
<reference evidence="7 8" key="1">
    <citation type="journal article" date="2016" name="Nat. Commun.">
        <title>Thousands of microbial genomes shed light on interconnected biogeochemical processes in an aquifer system.</title>
        <authorList>
            <person name="Anantharaman K."/>
            <person name="Brown C.T."/>
            <person name="Hug L.A."/>
            <person name="Sharon I."/>
            <person name="Castelle C.J."/>
            <person name="Probst A.J."/>
            <person name="Thomas B.C."/>
            <person name="Singh A."/>
            <person name="Wilkins M.J."/>
            <person name="Karaoz U."/>
            <person name="Brodie E.L."/>
            <person name="Williams K.H."/>
            <person name="Hubbard S.S."/>
            <person name="Banfield J.F."/>
        </authorList>
    </citation>
    <scope>NUCLEOTIDE SEQUENCE [LARGE SCALE GENOMIC DNA]</scope>
</reference>
<comment type="subcellular location">
    <subcellularLocation>
        <location evidence="1">Membrane</location>
        <topology evidence="1">Multi-pass membrane protein</topology>
    </subcellularLocation>
</comment>
<dbReference type="PANTHER" id="PTHR10846:SF8">
    <property type="entry name" value="INNER MEMBRANE PROTEIN YRBG"/>
    <property type="match status" value="1"/>
</dbReference>
<dbReference type="GO" id="GO:0005886">
    <property type="term" value="C:plasma membrane"/>
    <property type="evidence" value="ECO:0007669"/>
    <property type="project" value="TreeGrafter"/>
</dbReference>
<feature type="transmembrane region" description="Helical" evidence="5">
    <location>
        <begin position="167"/>
        <end position="188"/>
    </location>
</feature>
<sequence>MILTIILLLIGLAILIIGAEALVRGAVSFSKKVGIPPIVIGLTIVAFGTSLPELVVNLISAIKGTTGLALGNIIGSNIANILLILGISALIVDLKVQKNTVWKEIPFAVLAVLVIFAMANDKVLGKGIINILSRIDGFILFGFFAIFLCYIFKLARAGSDNTEQGKIKVYSTFISIPLMIAGLLFLFFGGQLLVNQAVILAKLAGLSEMFIGLTILAVGTSLPELATSAMAVIKGQNDIAIGNIVGSNIFNIFWVLGITGIIQPMAINTGANVDILVCLTATVALFLAMFIGKKHTLKRWQGGLFVISYIIYVIYLIQRG</sequence>
<proteinExistence type="predicted"/>
<dbReference type="GO" id="GO:0008273">
    <property type="term" value="F:calcium, potassium:sodium antiporter activity"/>
    <property type="evidence" value="ECO:0007669"/>
    <property type="project" value="TreeGrafter"/>
</dbReference>
<keyword evidence="2 5" id="KW-0812">Transmembrane</keyword>
<dbReference type="Proteomes" id="UP000179136">
    <property type="component" value="Unassembled WGS sequence"/>
</dbReference>
<evidence type="ECO:0000256" key="4">
    <source>
        <dbReference type="ARBA" id="ARBA00023136"/>
    </source>
</evidence>
<feature type="domain" description="Sodium/calcium exchanger membrane region" evidence="6">
    <location>
        <begin position="5"/>
        <end position="152"/>
    </location>
</feature>
<keyword evidence="3 5" id="KW-1133">Transmembrane helix</keyword>
<evidence type="ECO:0000313" key="7">
    <source>
        <dbReference type="EMBL" id="OGG87283.1"/>
    </source>
</evidence>
<dbReference type="AlphaFoldDB" id="A0A1F6FN45"/>